<dbReference type="EMBL" id="JAPUUL010001438">
    <property type="protein sequence ID" value="KAJ8127403.1"/>
    <property type="molecule type" value="Genomic_DNA"/>
</dbReference>
<accession>A0ACC2JJL9</accession>
<evidence type="ECO:0000313" key="2">
    <source>
        <dbReference type="Proteomes" id="UP001153332"/>
    </source>
</evidence>
<protein>
    <submittedName>
        <fullName evidence="1">Uncharacterized protein</fullName>
    </submittedName>
</protein>
<proteinExistence type="predicted"/>
<reference evidence="1" key="1">
    <citation type="submission" date="2022-12" db="EMBL/GenBank/DDBJ databases">
        <title>Genome Sequence of Lasiodiplodia mahajangana.</title>
        <authorList>
            <person name="Buettner E."/>
        </authorList>
    </citation>
    <scope>NUCLEOTIDE SEQUENCE</scope>
    <source>
        <strain evidence="1">VT137</strain>
    </source>
</reference>
<gene>
    <name evidence="1" type="ORF">O1611_g6233</name>
</gene>
<organism evidence="1 2">
    <name type="scientific">Lasiodiplodia mahajangana</name>
    <dbReference type="NCBI Taxonomy" id="1108764"/>
    <lineage>
        <taxon>Eukaryota</taxon>
        <taxon>Fungi</taxon>
        <taxon>Dikarya</taxon>
        <taxon>Ascomycota</taxon>
        <taxon>Pezizomycotina</taxon>
        <taxon>Dothideomycetes</taxon>
        <taxon>Dothideomycetes incertae sedis</taxon>
        <taxon>Botryosphaeriales</taxon>
        <taxon>Botryosphaeriaceae</taxon>
        <taxon>Lasiodiplodia</taxon>
    </lineage>
</organism>
<dbReference type="Proteomes" id="UP001153332">
    <property type="component" value="Unassembled WGS sequence"/>
</dbReference>
<keyword evidence="2" id="KW-1185">Reference proteome</keyword>
<name>A0ACC2JJL9_9PEZI</name>
<sequence length="266" mass="31013">MPQPSLFAMSQFIVRRADTNEDVLYDFLIERYNMRKVTVRYDSSGRWAVRLPHRKTEEEIDSIKKFLREETARRAEKYKKEFAEQMKQAEEYRNSLAHIDRTELTEEQKYKLLGLTPPKPQHPTTEPPKEQTVVKDKSFTDSNWNHNERTPSPKRPVPQYPTTTPPKEQTVVKNKPLTNSNWNCNERTPLSKRPVPQKEPFVKGKPLTDSSFPYRNRNEIAPLPKQPVPQRPTTTLPEEQIDVDDEALSECSTLCGDYDETAPSLE</sequence>
<evidence type="ECO:0000313" key="1">
    <source>
        <dbReference type="EMBL" id="KAJ8127403.1"/>
    </source>
</evidence>
<comment type="caution">
    <text evidence="1">The sequence shown here is derived from an EMBL/GenBank/DDBJ whole genome shotgun (WGS) entry which is preliminary data.</text>
</comment>